<evidence type="ECO:0000256" key="1">
    <source>
        <dbReference type="SAM" id="Phobius"/>
    </source>
</evidence>
<dbReference type="PANTHER" id="PTHR30383:SF5">
    <property type="entry name" value="SGNH HYDROLASE-TYPE ESTERASE DOMAIN-CONTAINING PROTEIN"/>
    <property type="match status" value="1"/>
</dbReference>
<keyword evidence="1" id="KW-0472">Membrane</keyword>
<dbReference type="SUPFAM" id="SSF52266">
    <property type="entry name" value="SGNH hydrolase"/>
    <property type="match status" value="1"/>
</dbReference>
<organism evidence="3 4">
    <name type="scientific">Roseofilum acuticapitatum BLCC-M154</name>
    <dbReference type="NCBI Taxonomy" id="3022444"/>
    <lineage>
        <taxon>Bacteria</taxon>
        <taxon>Bacillati</taxon>
        <taxon>Cyanobacteriota</taxon>
        <taxon>Cyanophyceae</taxon>
        <taxon>Desertifilales</taxon>
        <taxon>Desertifilaceae</taxon>
        <taxon>Roseofilum</taxon>
        <taxon>Roseofilum acuticapitatum</taxon>
    </lineage>
</organism>
<dbReference type="InterPro" id="IPR051532">
    <property type="entry name" value="Ester_Hydrolysis_Enzymes"/>
</dbReference>
<feature type="domain" description="SGNH hydrolase-type esterase" evidence="2">
    <location>
        <begin position="58"/>
        <end position="210"/>
    </location>
</feature>
<dbReference type="Gene3D" id="3.40.50.1110">
    <property type="entry name" value="SGNH hydrolase"/>
    <property type="match status" value="1"/>
</dbReference>
<keyword evidence="4" id="KW-1185">Reference proteome</keyword>
<dbReference type="RefSeq" id="WP_283752311.1">
    <property type="nucleotide sequence ID" value="NZ_JAQOSP010000026.1"/>
</dbReference>
<protein>
    <submittedName>
        <fullName evidence="3">GDSL-type esterase/lipase family protein</fullName>
    </submittedName>
</protein>
<evidence type="ECO:0000259" key="2">
    <source>
        <dbReference type="Pfam" id="PF13472"/>
    </source>
</evidence>
<name>A0ABT7ANT0_9CYAN</name>
<evidence type="ECO:0000313" key="3">
    <source>
        <dbReference type="EMBL" id="MDJ1168549.1"/>
    </source>
</evidence>
<feature type="transmembrane region" description="Helical" evidence="1">
    <location>
        <begin position="21"/>
        <end position="42"/>
    </location>
</feature>
<reference evidence="3 4" key="1">
    <citation type="submission" date="2023-01" db="EMBL/GenBank/DDBJ databases">
        <title>Novel diversity within Roseofilum (Cyanobacteria; Desertifilaceae) from marine benthic mats with descriptions of four novel species.</title>
        <authorList>
            <person name="Wang Y."/>
            <person name="Berthold D.E."/>
            <person name="Hu J."/>
            <person name="Lefler F.W."/>
            <person name="Laughinghouse H.D. IV."/>
        </authorList>
    </citation>
    <scope>NUCLEOTIDE SEQUENCE [LARGE SCALE GENOMIC DNA]</scope>
    <source>
        <strain evidence="3 4">BLCC-M154</strain>
    </source>
</reference>
<keyword evidence="1" id="KW-1133">Transmembrane helix</keyword>
<dbReference type="InterPro" id="IPR036514">
    <property type="entry name" value="SGNH_hydro_sf"/>
</dbReference>
<sequence length="238" mass="26132">MIASILSLSLLPFAQRRVRRSLLLIVLLFTTWGLVISCGSSVNQVKNLQLGQGEQIIVLGDSIASGYGLNPEQAFPSLLSRRLNVPILNQGVPGDTTAMGLARLQTDVLDENPWLVMVELSGNDYLQNIAETETEENLRQIITQIQAQGAIAVILGINVGVVGDKYDRMFEQLAKETQAHLIPQILKGLLRDEKYRQDDIIHPSAAGHEVIGDRIFKGLQPLLKAAKIPPNLENLAIE</sequence>
<accession>A0ABT7ANT0</accession>
<dbReference type="PANTHER" id="PTHR30383">
    <property type="entry name" value="THIOESTERASE 1/PROTEASE 1/LYSOPHOSPHOLIPASE L1"/>
    <property type="match status" value="1"/>
</dbReference>
<comment type="caution">
    <text evidence="3">The sequence shown here is derived from an EMBL/GenBank/DDBJ whole genome shotgun (WGS) entry which is preliminary data.</text>
</comment>
<dbReference type="InterPro" id="IPR013830">
    <property type="entry name" value="SGNH_hydro"/>
</dbReference>
<keyword evidence="1" id="KW-0812">Transmembrane</keyword>
<gene>
    <name evidence="3" type="ORF">PMG71_03825</name>
</gene>
<proteinExistence type="predicted"/>
<evidence type="ECO:0000313" key="4">
    <source>
        <dbReference type="Proteomes" id="UP001235303"/>
    </source>
</evidence>
<dbReference type="EMBL" id="JAQOSP010000026">
    <property type="protein sequence ID" value="MDJ1168549.1"/>
    <property type="molecule type" value="Genomic_DNA"/>
</dbReference>
<dbReference type="Pfam" id="PF13472">
    <property type="entry name" value="Lipase_GDSL_2"/>
    <property type="match status" value="1"/>
</dbReference>
<dbReference type="Proteomes" id="UP001235303">
    <property type="component" value="Unassembled WGS sequence"/>
</dbReference>